<dbReference type="PROSITE" id="PS01124">
    <property type="entry name" value="HTH_ARAC_FAMILY_2"/>
    <property type="match status" value="1"/>
</dbReference>
<name>A0A502DWD9_9BURK</name>
<accession>A0A502DWD9</accession>
<comment type="caution">
    <text evidence="5">The sequence shown here is derived from an EMBL/GenBank/DDBJ whole genome shotgun (WGS) entry which is preliminary data.</text>
</comment>
<dbReference type="Proteomes" id="UP000319212">
    <property type="component" value="Unassembled WGS sequence"/>
</dbReference>
<dbReference type="Gene3D" id="1.10.10.60">
    <property type="entry name" value="Homeodomain-like"/>
    <property type="match status" value="2"/>
</dbReference>
<dbReference type="GO" id="GO:0043565">
    <property type="term" value="F:sequence-specific DNA binding"/>
    <property type="evidence" value="ECO:0007669"/>
    <property type="project" value="InterPro"/>
</dbReference>
<evidence type="ECO:0000313" key="6">
    <source>
        <dbReference type="Proteomes" id="UP000319212"/>
    </source>
</evidence>
<dbReference type="OrthoDB" id="9809338at2"/>
<dbReference type="SUPFAM" id="SSF46689">
    <property type="entry name" value="Homeodomain-like"/>
    <property type="match status" value="2"/>
</dbReference>
<keyword evidence="3" id="KW-0804">Transcription</keyword>
<dbReference type="RefSeq" id="WP_140840447.1">
    <property type="nucleotide sequence ID" value="NZ_RCZI01000002.1"/>
</dbReference>
<evidence type="ECO:0000256" key="1">
    <source>
        <dbReference type="ARBA" id="ARBA00023015"/>
    </source>
</evidence>
<dbReference type="PANTHER" id="PTHR46796:SF14">
    <property type="entry name" value="TRANSCRIPTIONAL REGULATORY PROTEIN"/>
    <property type="match status" value="1"/>
</dbReference>
<keyword evidence="1" id="KW-0805">Transcription regulation</keyword>
<evidence type="ECO:0000256" key="3">
    <source>
        <dbReference type="ARBA" id="ARBA00023163"/>
    </source>
</evidence>
<dbReference type="InterPro" id="IPR018060">
    <property type="entry name" value="HTH_AraC"/>
</dbReference>
<organism evidence="5 6">
    <name type="scientific">Variovorax guangxiensis</name>
    <dbReference type="NCBI Taxonomy" id="1775474"/>
    <lineage>
        <taxon>Bacteria</taxon>
        <taxon>Pseudomonadati</taxon>
        <taxon>Pseudomonadota</taxon>
        <taxon>Betaproteobacteria</taxon>
        <taxon>Burkholderiales</taxon>
        <taxon>Comamonadaceae</taxon>
        <taxon>Variovorax</taxon>
    </lineage>
</organism>
<dbReference type="EMBL" id="RCZI01000002">
    <property type="protein sequence ID" value="TPG28692.1"/>
    <property type="molecule type" value="Genomic_DNA"/>
</dbReference>
<dbReference type="GO" id="GO:0003700">
    <property type="term" value="F:DNA-binding transcription factor activity"/>
    <property type="evidence" value="ECO:0007669"/>
    <property type="project" value="InterPro"/>
</dbReference>
<gene>
    <name evidence="5" type="ORF">EAH82_07820</name>
</gene>
<keyword evidence="2" id="KW-0238">DNA-binding</keyword>
<dbReference type="AlphaFoldDB" id="A0A502DWD9"/>
<dbReference type="SMART" id="SM00342">
    <property type="entry name" value="HTH_ARAC"/>
    <property type="match status" value="1"/>
</dbReference>
<dbReference type="PROSITE" id="PS00041">
    <property type="entry name" value="HTH_ARAC_FAMILY_1"/>
    <property type="match status" value="1"/>
</dbReference>
<proteinExistence type="predicted"/>
<dbReference type="Pfam" id="PF12833">
    <property type="entry name" value="HTH_18"/>
    <property type="match status" value="1"/>
</dbReference>
<dbReference type="InterPro" id="IPR050204">
    <property type="entry name" value="AraC_XylS_family_regulators"/>
</dbReference>
<dbReference type="InterPro" id="IPR018062">
    <property type="entry name" value="HTH_AraC-typ_CS"/>
</dbReference>
<feature type="domain" description="HTH araC/xylS-type" evidence="4">
    <location>
        <begin position="200"/>
        <end position="298"/>
    </location>
</feature>
<evidence type="ECO:0000256" key="2">
    <source>
        <dbReference type="ARBA" id="ARBA00023125"/>
    </source>
</evidence>
<sequence>MNAMPSASGPPPIATAHDTLGCQSAQLSDSLEFAGSGIRFYRKRSDDARLGHVATPASDRGFLVGVSQSAGHRRRILHGRRAEACGFDQNAVYVRNFGDDYRADMQSPFDFLLLEMSHAALAQAAGRSQIAGLTAAAGANDPVLAHLIGALTPVLTRPGEVSTLFVDQLCLAIGIHLNDRYGAAAPVARPAQALAPMHEARAKEMLRSHLDGRIAIADVADACQLSRSHFTRAFRLATGQTPHDWLQAQRLARARELLRGSDLPLADVATACGFADQSHFTRVFSRAEGAPPGHWRRALQT</sequence>
<reference evidence="5 6" key="1">
    <citation type="journal article" date="2019" name="Environ. Microbiol.">
        <title>Species interactions and distinct microbial communities in high Arctic permafrost affected cryosols are associated with the CH4 and CO2 gas fluxes.</title>
        <authorList>
            <person name="Altshuler I."/>
            <person name="Hamel J."/>
            <person name="Turney S."/>
            <person name="Magnuson E."/>
            <person name="Levesque R."/>
            <person name="Greer C."/>
            <person name="Whyte L.G."/>
        </authorList>
    </citation>
    <scope>NUCLEOTIDE SEQUENCE [LARGE SCALE GENOMIC DNA]</scope>
    <source>
        <strain evidence="5 6">S06.C</strain>
    </source>
</reference>
<dbReference type="PANTHER" id="PTHR46796">
    <property type="entry name" value="HTH-TYPE TRANSCRIPTIONAL ACTIVATOR RHAS-RELATED"/>
    <property type="match status" value="1"/>
</dbReference>
<evidence type="ECO:0000313" key="5">
    <source>
        <dbReference type="EMBL" id="TPG28692.1"/>
    </source>
</evidence>
<evidence type="ECO:0000259" key="4">
    <source>
        <dbReference type="PROSITE" id="PS01124"/>
    </source>
</evidence>
<protein>
    <submittedName>
        <fullName evidence="5">AraC family transcriptional regulator</fullName>
    </submittedName>
</protein>
<dbReference type="InterPro" id="IPR009057">
    <property type="entry name" value="Homeodomain-like_sf"/>
</dbReference>